<gene>
    <name evidence="2" type="ORF">NTE_00128</name>
</gene>
<dbReference type="STRING" id="1459636.NTE_00128"/>
<feature type="region of interest" description="Disordered" evidence="1">
    <location>
        <begin position="319"/>
        <end position="354"/>
    </location>
</feature>
<proteinExistence type="predicted"/>
<dbReference type="KEGG" id="nev:NTE_00128"/>
<accession>A0A075MM65</accession>
<name>A0A075MM65_9ARCH</name>
<dbReference type="Proteomes" id="UP000028194">
    <property type="component" value="Chromosome"/>
</dbReference>
<reference evidence="2 3" key="1">
    <citation type="journal article" date="2014" name="PLoS ONE">
        <title>Genome Sequence of Candidatus Nitrososphaera evergladensis from Group I.1b Enriched from Everglades Soil Reveals Novel Genomic Features of the Ammonia-Oxidizing Archaea.</title>
        <authorList>
            <person name="Zhalnina K.V."/>
            <person name="Dias R."/>
            <person name="Leonard M.T."/>
            <person name="Dorr de Quadros P."/>
            <person name="Camargo F.A."/>
            <person name="Drew J.C."/>
            <person name="Farmerie W.G."/>
            <person name="Daroub S.H."/>
            <person name="Triplett E.W."/>
        </authorList>
    </citation>
    <scope>NUCLEOTIDE SEQUENCE [LARGE SCALE GENOMIC DNA]</scope>
    <source>
        <strain evidence="2 3">SR1</strain>
    </source>
</reference>
<feature type="compositionally biased region" description="Low complexity" evidence="1">
    <location>
        <begin position="319"/>
        <end position="337"/>
    </location>
</feature>
<sequence>MIKNFVSLAAQVIKYHETDVKCISLLDDSELLRKELISAIRNTRAATTDTIDRFYERNSNIFSSVTGLQSAGGNTFLTDAKASLDRMLTDVEANSSQQQEKYNENIKSTTNANRIAAINAVQGWLSDENRNFPGSVLANLSIELEAHIDPATHNNNYKVIRTASTSVSTPKSAVAVTNKDEEGEKEAGAKAAAITSTMPFTYVFEFESAGIEFWNYRKKVVDLGIKELMLPVGMKLPMSEKVKNTFRLGSKKEESAKEPHFTKADDFYMSSVVLRDDKTLEVQLASDISAGHAREGKGELFTITFDMVSLPDSSAHSGNNNISLPSSSTNSATFSTTRPTIHYTDNRDRGEEGQATAMVETDLLRIKEIEQATDLRKLTTFGTAVLTKMQILRDPKILALKGKLKLLAVEEKEAIAMSRRNVSGGAAAEPTGSGFTATAATAIMSPLVFIEFRLLFDLLEALARSFGPAIGKLREKTPVKEELILRQELEGGQRKEFAVRLADLRLQLEETTHGKSISRTLFGEE</sequence>
<evidence type="ECO:0000313" key="2">
    <source>
        <dbReference type="EMBL" id="AIF82210.1"/>
    </source>
</evidence>
<protein>
    <submittedName>
        <fullName evidence="2">Uncharacterized protein</fullName>
    </submittedName>
</protein>
<evidence type="ECO:0000256" key="1">
    <source>
        <dbReference type="SAM" id="MobiDB-lite"/>
    </source>
</evidence>
<keyword evidence="3" id="KW-1185">Reference proteome</keyword>
<dbReference type="EMBL" id="CP007174">
    <property type="protein sequence ID" value="AIF82210.1"/>
    <property type="molecule type" value="Genomic_DNA"/>
</dbReference>
<dbReference type="HOGENOM" id="CLU_518392_0_0_2"/>
<dbReference type="AlphaFoldDB" id="A0A075MM65"/>
<evidence type="ECO:0000313" key="3">
    <source>
        <dbReference type="Proteomes" id="UP000028194"/>
    </source>
</evidence>
<organism evidence="2 3">
    <name type="scientific">Candidatus Nitrososphaera evergladensis SR1</name>
    <dbReference type="NCBI Taxonomy" id="1459636"/>
    <lineage>
        <taxon>Archaea</taxon>
        <taxon>Nitrososphaerota</taxon>
        <taxon>Nitrososphaeria</taxon>
        <taxon>Nitrososphaerales</taxon>
        <taxon>Nitrososphaeraceae</taxon>
        <taxon>Nitrososphaera</taxon>
    </lineage>
</organism>